<dbReference type="PANTHER" id="PTHR42910:SF1">
    <property type="entry name" value="MAJOR FACILITATOR SUPERFAMILY (MFS) PROFILE DOMAIN-CONTAINING PROTEIN"/>
    <property type="match status" value="1"/>
</dbReference>
<keyword evidence="7" id="KW-1185">Reference proteome</keyword>
<feature type="domain" description="Major facilitator superfamily (MFS) profile" evidence="5">
    <location>
        <begin position="17"/>
        <end position="398"/>
    </location>
</feature>
<name>A0A9X2B7M2_9GAMM</name>
<gene>
    <name evidence="6" type="ORF">MKI79_10150</name>
</gene>
<dbReference type="GO" id="GO:0022857">
    <property type="term" value="F:transmembrane transporter activity"/>
    <property type="evidence" value="ECO:0007669"/>
    <property type="project" value="InterPro"/>
</dbReference>
<feature type="transmembrane region" description="Helical" evidence="4">
    <location>
        <begin position="168"/>
        <end position="189"/>
    </location>
</feature>
<evidence type="ECO:0000313" key="6">
    <source>
        <dbReference type="EMBL" id="MCJ8147247.1"/>
    </source>
</evidence>
<evidence type="ECO:0000256" key="4">
    <source>
        <dbReference type="SAM" id="Phobius"/>
    </source>
</evidence>
<dbReference type="Proteomes" id="UP001139701">
    <property type="component" value="Unassembled WGS sequence"/>
</dbReference>
<feature type="transmembrane region" description="Helical" evidence="4">
    <location>
        <begin position="281"/>
        <end position="298"/>
    </location>
</feature>
<keyword evidence="2 4" id="KW-1133">Transmembrane helix</keyword>
<keyword evidence="3 4" id="KW-0472">Membrane</keyword>
<feature type="transmembrane region" description="Helical" evidence="4">
    <location>
        <begin position="85"/>
        <end position="104"/>
    </location>
</feature>
<evidence type="ECO:0000256" key="3">
    <source>
        <dbReference type="ARBA" id="ARBA00023136"/>
    </source>
</evidence>
<keyword evidence="1 4" id="KW-0812">Transmembrane</keyword>
<feature type="transmembrane region" description="Helical" evidence="4">
    <location>
        <begin position="346"/>
        <end position="366"/>
    </location>
</feature>
<feature type="transmembrane region" description="Helical" evidence="4">
    <location>
        <begin position="372"/>
        <end position="392"/>
    </location>
</feature>
<dbReference type="RefSeq" id="WP_241572966.1">
    <property type="nucleotide sequence ID" value="NZ_JAKUML010000017.1"/>
</dbReference>
<feature type="transmembrane region" description="Helical" evidence="4">
    <location>
        <begin position="21"/>
        <end position="38"/>
    </location>
</feature>
<dbReference type="PROSITE" id="PS50850">
    <property type="entry name" value="MFS"/>
    <property type="match status" value="1"/>
</dbReference>
<proteinExistence type="predicted"/>
<evidence type="ECO:0000259" key="5">
    <source>
        <dbReference type="PROSITE" id="PS50850"/>
    </source>
</evidence>
<evidence type="ECO:0000313" key="7">
    <source>
        <dbReference type="Proteomes" id="UP001139701"/>
    </source>
</evidence>
<organism evidence="6 7">
    <name type="scientific">Acinetobacter sedimenti</name>
    <dbReference type="NCBI Taxonomy" id="2919922"/>
    <lineage>
        <taxon>Bacteria</taxon>
        <taxon>Pseudomonadati</taxon>
        <taxon>Pseudomonadota</taxon>
        <taxon>Gammaproteobacteria</taxon>
        <taxon>Moraxellales</taxon>
        <taxon>Moraxellaceae</taxon>
        <taxon>Acinetobacter</taxon>
    </lineage>
</organism>
<dbReference type="CDD" id="cd17324">
    <property type="entry name" value="MFS_NepI_like"/>
    <property type="match status" value="1"/>
</dbReference>
<sequence length="401" mass="43879">MSDQSFSETTPIKPQLTASTLWLMAMICGLCAGGNYFSQPLLHSIQTHFQVDAAMAQLTVTCAQVSYAVGLLFLVPLGDLLKRQYLIPVLMILTAIGLMISAFAQNIYMLWLGTIMTGLFSVVTQVLIPLATALVEPKKLGQVVGFLMSGLLIGILFATTIAGLFSQLFAWNTVYWVTAIVLLMLMALLQPRLPKLPTLNLNYFGLFRSMFDLMRAEKRLLIRSGIGALAFGSMSVLFSTMALLMAKPPFYLSDFQIGLIGLSGIVGAVFAQYAGKLADRGFARQLTIIGFIGMLLSWTTLYFAHWYIIACVMGFCLAMLSNNMLHVTNMNIVYQLRDDAKSRINSVYMTIYFIGAASGSSLGTVAWNYGGWTMACVVGLILALLSGVLCLVDMPNMKKSQ</sequence>
<feature type="transmembrane region" description="Helical" evidence="4">
    <location>
        <begin position="220"/>
        <end position="243"/>
    </location>
</feature>
<dbReference type="Pfam" id="PF07690">
    <property type="entry name" value="MFS_1"/>
    <property type="match status" value="1"/>
</dbReference>
<accession>A0A9X2B7M2</accession>
<feature type="transmembrane region" description="Helical" evidence="4">
    <location>
        <begin position="143"/>
        <end position="162"/>
    </location>
</feature>
<dbReference type="Gene3D" id="1.20.1250.20">
    <property type="entry name" value="MFS general substrate transporter like domains"/>
    <property type="match status" value="2"/>
</dbReference>
<reference evidence="6" key="1">
    <citation type="submission" date="2022-02" db="EMBL/GenBank/DDBJ databases">
        <title>Acinetobacter A3.8 sp. nov., isolated from Sediment (Zhairuo Island).</title>
        <authorList>
            <person name="Zheng K."/>
        </authorList>
    </citation>
    <scope>NUCLEOTIDE SEQUENCE</scope>
    <source>
        <strain evidence="6">A3.8</strain>
    </source>
</reference>
<dbReference type="InterPro" id="IPR036259">
    <property type="entry name" value="MFS_trans_sf"/>
</dbReference>
<dbReference type="EMBL" id="JAKUML010000017">
    <property type="protein sequence ID" value="MCJ8147247.1"/>
    <property type="molecule type" value="Genomic_DNA"/>
</dbReference>
<dbReference type="AlphaFoldDB" id="A0A9X2B7M2"/>
<comment type="caution">
    <text evidence="6">The sequence shown here is derived from an EMBL/GenBank/DDBJ whole genome shotgun (WGS) entry which is preliminary data.</text>
</comment>
<evidence type="ECO:0000256" key="1">
    <source>
        <dbReference type="ARBA" id="ARBA00022692"/>
    </source>
</evidence>
<dbReference type="PANTHER" id="PTHR42910">
    <property type="entry name" value="TRANSPORTER SCO4007-RELATED"/>
    <property type="match status" value="1"/>
</dbReference>
<dbReference type="InterPro" id="IPR020846">
    <property type="entry name" value="MFS_dom"/>
</dbReference>
<protein>
    <submittedName>
        <fullName evidence="6">MFS transporter</fullName>
    </submittedName>
</protein>
<evidence type="ECO:0000256" key="2">
    <source>
        <dbReference type="ARBA" id="ARBA00022989"/>
    </source>
</evidence>
<dbReference type="InterPro" id="IPR011701">
    <property type="entry name" value="MFS"/>
</dbReference>
<feature type="transmembrane region" description="Helical" evidence="4">
    <location>
        <begin position="255"/>
        <end position="274"/>
    </location>
</feature>
<dbReference type="SUPFAM" id="SSF103473">
    <property type="entry name" value="MFS general substrate transporter"/>
    <property type="match status" value="1"/>
</dbReference>
<feature type="transmembrane region" description="Helical" evidence="4">
    <location>
        <begin position="58"/>
        <end position="78"/>
    </location>
</feature>
<feature type="transmembrane region" description="Helical" evidence="4">
    <location>
        <begin position="304"/>
        <end position="325"/>
    </location>
</feature>
<feature type="transmembrane region" description="Helical" evidence="4">
    <location>
        <begin position="110"/>
        <end position="131"/>
    </location>
</feature>